<evidence type="ECO:0000256" key="7">
    <source>
        <dbReference type="ARBA" id="ARBA00022989"/>
    </source>
</evidence>
<dbReference type="InterPro" id="IPR012171">
    <property type="entry name" value="Fatty_acid_desaturase"/>
</dbReference>
<dbReference type="PROSITE" id="PS50255">
    <property type="entry name" value="CYTOCHROME_B5_2"/>
    <property type="match status" value="1"/>
</dbReference>
<comment type="pathway">
    <text evidence="2">Lipid metabolism.</text>
</comment>
<evidence type="ECO:0000256" key="1">
    <source>
        <dbReference type="ARBA" id="ARBA00004141"/>
    </source>
</evidence>
<dbReference type="SMART" id="SM01117">
    <property type="entry name" value="Cyt-b5"/>
    <property type="match status" value="1"/>
</dbReference>
<organism evidence="14 15">
    <name type="scientific">Mucor saturninus</name>
    <dbReference type="NCBI Taxonomy" id="64648"/>
    <lineage>
        <taxon>Eukaryota</taxon>
        <taxon>Fungi</taxon>
        <taxon>Fungi incertae sedis</taxon>
        <taxon>Mucoromycota</taxon>
        <taxon>Mucoromycotina</taxon>
        <taxon>Mucoromycetes</taxon>
        <taxon>Mucorales</taxon>
        <taxon>Mucorineae</taxon>
        <taxon>Mucoraceae</taxon>
        <taxon>Mucor</taxon>
    </lineage>
</organism>
<dbReference type="Gene3D" id="3.10.120.10">
    <property type="entry name" value="Cytochrome b5-like heme/steroid binding domain"/>
    <property type="match status" value="1"/>
</dbReference>
<dbReference type="InterPro" id="IPR018506">
    <property type="entry name" value="Cyt_B5_heme-BS"/>
</dbReference>
<evidence type="ECO:0000256" key="11">
    <source>
        <dbReference type="ARBA" id="ARBA00023136"/>
    </source>
</evidence>
<dbReference type="InterPro" id="IPR005804">
    <property type="entry name" value="FA_desaturase_dom"/>
</dbReference>
<evidence type="ECO:0000256" key="9">
    <source>
        <dbReference type="ARBA" id="ARBA00023004"/>
    </source>
</evidence>
<reference evidence="14" key="1">
    <citation type="submission" date="2020-12" db="EMBL/GenBank/DDBJ databases">
        <title>Metabolic potential, ecology and presence of endohyphal bacteria is reflected in genomic diversity of Mucoromycotina.</title>
        <authorList>
            <person name="Muszewska A."/>
            <person name="Okrasinska A."/>
            <person name="Steczkiewicz K."/>
            <person name="Drgas O."/>
            <person name="Orlowska M."/>
            <person name="Perlinska-Lenart U."/>
            <person name="Aleksandrzak-Piekarczyk T."/>
            <person name="Szatraj K."/>
            <person name="Zielenkiewicz U."/>
            <person name="Pilsyk S."/>
            <person name="Malc E."/>
            <person name="Mieczkowski P."/>
            <person name="Kruszewska J.S."/>
            <person name="Biernat P."/>
            <person name="Pawlowska J."/>
        </authorList>
    </citation>
    <scope>NUCLEOTIDE SEQUENCE</scope>
    <source>
        <strain evidence="14">WA0000017839</strain>
    </source>
</reference>
<keyword evidence="8" id="KW-0560">Oxidoreductase</keyword>
<accession>A0A8H7V8K1</accession>
<evidence type="ECO:0000313" key="14">
    <source>
        <dbReference type="EMBL" id="KAG2207398.1"/>
    </source>
</evidence>
<evidence type="ECO:0000313" key="15">
    <source>
        <dbReference type="Proteomes" id="UP000603453"/>
    </source>
</evidence>
<keyword evidence="6" id="KW-0479">Metal-binding</keyword>
<dbReference type="InterPro" id="IPR001199">
    <property type="entry name" value="Cyt_B5-like_heme/steroid-bd"/>
</dbReference>
<comment type="caution">
    <text evidence="14">The sequence shown here is derived from an EMBL/GenBank/DDBJ whole genome shotgun (WGS) entry which is preliminary data.</text>
</comment>
<dbReference type="PIRSF" id="PIRSF015921">
    <property type="entry name" value="FA_sphinglp_des"/>
    <property type="match status" value="1"/>
</dbReference>
<protein>
    <recommendedName>
        <fullName evidence="13">Cytochrome b5 heme-binding domain-containing protein</fullName>
    </recommendedName>
</protein>
<dbReference type="PANTHER" id="PTHR19353:SF30">
    <property type="entry name" value="DELTA 8-(E)-SPHINGOLIPID DESATURASE"/>
    <property type="match status" value="1"/>
</dbReference>
<evidence type="ECO:0000256" key="8">
    <source>
        <dbReference type="ARBA" id="ARBA00023002"/>
    </source>
</evidence>
<sequence length="518" mass="60030">MPPNTASDILSESTRPLITQDKFQELIKGGDKVFIYESKVYKVNNFIEKHPGGSAAIASALGRDVTDEIRSMHPPKVYEKMINLYYLGDYMPDISTRKLATKPKKTQQKTEQPVLELSWEGGMSVKAYDDAIEDLHKHHAKDLVEDSKAQQDLDNMKIREAYRSLEQEIHSRGLFECNYYKYAKEGCRYTTLLFLSLWFTLHGTQTWHYMAGAAFMAAFWHQLVFTAHDAGHNGITGKVEIDHIIGVIIADFIGGLSIGWWKHSHNVHHIVTNHPEHDPDIQHLPFFAITNKFFNNLYSTYHKRVLPFDAAARFFVSYQHYLYYLVLSFGRFNLHRLSFMYLLTEKNVRNRKLELSGITVFFIWFGTLLSYLPTWKIRVAYVFVSYMLTFPLHVQITLSHFGMSTEDKGPNESFPAKMLRTTMDVDCPEWLDWFHGGLQYQAVHHLFPRIPRHNLRECVPLVRQFCKDVGLHYYMYNFSTGNGVVLGGLKSVADQVTFMKEVAKNNAEIWSGEKHHTH</sequence>
<dbReference type="InterPro" id="IPR036400">
    <property type="entry name" value="Cyt_B5-like_heme/steroid_sf"/>
</dbReference>
<evidence type="ECO:0000256" key="3">
    <source>
        <dbReference type="ARBA" id="ARBA00009295"/>
    </source>
</evidence>
<keyword evidence="9" id="KW-0408">Iron</keyword>
<comment type="subcellular location">
    <subcellularLocation>
        <location evidence="1">Membrane</location>
        <topology evidence="1">Multi-pass membrane protein</topology>
    </subcellularLocation>
</comment>
<feature type="transmembrane region" description="Helical" evidence="12">
    <location>
        <begin position="321"/>
        <end position="343"/>
    </location>
</feature>
<evidence type="ECO:0000259" key="13">
    <source>
        <dbReference type="PROSITE" id="PS50255"/>
    </source>
</evidence>
<dbReference type="GO" id="GO:0016717">
    <property type="term" value="F:oxidoreductase activity, acting on paired donors, with oxidation of a pair of donors resulting in the reduction of molecular oxygen to two molecules of water"/>
    <property type="evidence" value="ECO:0007669"/>
    <property type="project" value="TreeGrafter"/>
</dbReference>
<gene>
    <name evidence="14" type="ORF">INT47_006873</name>
</gene>
<keyword evidence="15" id="KW-1185">Reference proteome</keyword>
<dbReference type="GO" id="GO:0016020">
    <property type="term" value="C:membrane"/>
    <property type="evidence" value="ECO:0007669"/>
    <property type="project" value="UniProtKB-SubCell"/>
</dbReference>
<dbReference type="PROSITE" id="PS00191">
    <property type="entry name" value="CYTOCHROME_B5_1"/>
    <property type="match status" value="1"/>
</dbReference>
<evidence type="ECO:0000256" key="10">
    <source>
        <dbReference type="ARBA" id="ARBA00023098"/>
    </source>
</evidence>
<dbReference type="Pfam" id="PF00487">
    <property type="entry name" value="FA_desaturase"/>
    <property type="match status" value="1"/>
</dbReference>
<dbReference type="GO" id="GO:0020037">
    <property type="term" value="F:heme binding"/>
    <property type="evidence" value="ECO:0007669"/>
    <property type="project" value="InterPro"/>
</dbReference>
<dbReference type="OrthoDB" id="260091at2759"/>
<feature type="transmembrane region" description="Helical" evidence="12">
    <location>
        <begin position="355"/>
        <end position="373"/>
    </location>
</feature>
<evidence type="ECO:0000256" key="6">
    <source>
        <dbReference type="ARBA" id="ARBA00022723"/>
    </source>
</evidence>
<keyword evidence="7 12" id="KW-1133">Transmembrane helix</keyword>
<dbReference type="SUPFAM" id="SSF55856">
    <property type="entry name" value="Cytochrome b5-like heme/steroid binding domain"/>
    <property type="match status" value="1"/>
</dbReference>
<evidence type="ECO:0000256" key="12">
    <source>
        <dbReference type="SAM" id="Phobius"/>
    </source>
</evidence>
<dbReference type="Proteomes" id="UP000603453">
    <property type="component" value="Unassembled WGS sequence"/>
</dbReference>
<name>A0A8H7V8K1_9FUNG</name>
<dbReference type="PANTHER" id="PTHR19353">
    <property type="entry name" value="FATTY ACID DESATURASE 2"/>
    <property type="match status" value="1"/>
</dbReference>
<dbReference type="CDD" id="cd03506">
    <property type="entry name" value="Delta6-FADS-like"/>
    <property type="match status" value="1"/>
</dbReference>
<keyword evidence="11 12" id="KW-0472">Membrane</keyword>
<evidence type="ECO:0000256" key="5">
    <source>
        <dbReference type="ARBA" id="ARBA00022692"/>
    </source>
</evidence>
<evidence type="ECO:0000256" key="2">
    <source>
        <dbReference type="ARBA" id="ARBA00005189"/>
    </source>
</evidence>
<keyword evidence="4" id="KW-0349">Heme</keyword>
<dbReference type="Pfam" id="PF00173">
    <property type="entry name" value="Cyt-b5"/>
    <property type="match status" value="1"/>
</dbReference>
<keyword evidence="5 12" id="KW-0812">Transmembrane</keyword>
<evidence type="ECO:0000256" key="4">
    <source>
        <dbReference type="ARBA" id="ARBA00022617"/>
    </source>
</evidence>
<dbReference type="GO" id="GO:0046872">
    <property type="term" value="F:metal ion binding"/>
    <property type="evidence" value="ECO:0007669"/>
    <property type="project" value="UniProtKB-KW"/>
</dbReference>
<dbReference type="GO" id="GO:0006629">
    <property type="term" value="P:lipid metabolic process"/>
    <property type="evidence" value="ECO:0007669"/>
    <property type="project" value="UniProtKB-KW"/>
</dbReference>
<comment type="similarity">
    <text evidence="3">Belongs to the fatty acid desaturase type 1 family.</text>
</comment>
<dbReference type="AlphaFoldDB" id="A0A8H7V8K1"/>
<keyword evidence="10" id="KW-0443">Lipid metabolism</keyword>
<proteinExistence type="inferred from homology"/>
<feature type="domain" description="Cytochrome b5 heme-binding" evidence="13">
    <location>
        <begin position="15"/>
        <end position="91"/>
    </location>
</feature>
<dbReference type="EMBL" id="JAEPRD010000025">
    <property type="protein sequence ID" value="KAG2207398.1"/>
    <property type="molecule type" value="Genomic_DNA"/>
</dbReference>